<name>X0XA27_9ZZZZ</name>
<proteinExistence type="predicted"/>
<dbReference type="EMBL" id="BARS01040123">
    <property type="protein sequence ID" value="GAG32277.1"/>
    <property type="molecule type" value="Genomic_DNA"/>
</dbReference>
<evidence type="ECO:0000313" key="1">
    <source>
        <dbReference type="EMBL" id="GAG32277.1"/>
    </source>
</evidence>
<reference evidence="1" key="1">
    <citation type="journal article" date="2014" name="Front. Microbiol.">
        <title>High frequency of phylogenetically diverse reductive dehalogenase-homologous genes in deep subseafloor sedimentary metagenomes.</title>
        <authorList>
            <person name="Kawai M."/>
            <person name="Futagami T."/>
            <person name="Toyoda A."/>
            <person name="Takaki Y."/>
            <person name="Nishi S."/>
            <person name="Hori S."/>
            <person name="Arai W."/>
            <person name="Tsubouchi T."/>
            <person name="Morono Y."/>
            <person name="Uchiyama I."/>
            <person name="Ito T."/>
            <person name="Fujiyama A."/>
            <person name="Inagaki F."/>
            <person name="Takami H."/>
        </authorList>
    </citation>
    <scope>NUCLEOTIDE SEQUENCE</scope>
    <source>
        <strain evidence="1">Expedition CK06-06</strain>
    </source>
</reference>
<dbReference type="AlphaFoldDB" id="X0XA27"/>
<gene>
    <name evidence="1" type="ORF">S01H1_61210</name>
</gene>
<protein>
    <submittedName>
        <fullName evidence="1">Uncharacterized protein</fullName>
    </submittedName>
</protein>
<sequence>MKPAPRKLHKLMPSFKNKISVSRNMAVEKRKRPIYINILKAG</sequence>
<comment type="caution">
    <text evidence="1">The sequence shown here is derived from an EMBL/GenBank/DDBJ whole genome shotgun (WGS) entry which is preliminary data.</text>
</comment>
<accession>X0XA27</accession>
<organism evidence="1">
    <name type="scientific">marine sediment metagenome</name>
    <dbReference type="NCBI Taxonomy" id="412755"/>
    <lineage>
        <taxon>unclassified sequences</taxon>
        <taxon>metagenomes</taxon>
        <taxon>ecological metagenomes</taxon>
    </lineage>
</organism>